<keyword evidence="1" id="KW-0732">Signal</keyword>
<feature type="domain" description="Peptidase S1" evidence="2">
    <location>
        <begin position="62"/>
        <end position="181"/>
    </location>
</feature>
<dbReference type="InterPro" id="IPR009003">
    <property type="entry name" value="Peptidase_S1_PA"/>
</dbReference>
<dbReference type="CDD" id="cd21112">
    <property type="entry name" value="alphaLP-like"/>
    <property type="match status" value="1"/>
</dbReference>
<dbReference type="GO" id="GO:0004252">
    <property type="term" value="F:serine-type endopeptidase activity"/>
    <property type="evidence" value="ECO:0007669"/>
    <property type="project" value="InterPro"/>
</dbReference>
<dbReference type="InterPro" id="IPR018114">
    <property type="entry name" value="TRYPSIN_HIS"/>
</dbReference>
<evidence type="ECO:0000313" key="3">
    <source>
        <dbReference type="EMBL" id="NKY01594.1"/>
    </source>
</evidence>
<dbReference type="PROSITE" id="PS00135">
    <property type="entry name" value="TRYPSIN_SER"/>
    <property type="match status" value="1"/>
</dbReference>
<organism evidence="3 4">
    <name type="scientific">Gordonia polyisoprenivorans</name>
    <dbReference type="NCBI Taxonomy" id="84595"/>
    <lineage>
        <taxon>Bacteria</taxon>
        <taxon>Bacillati</taxon>
        <taxon>Actinomycetota</taxon>
        <taxon>Actinomycetes</taxon>
        <taxon>Mycobacteriales</taxon>
        <taxon>Gordoniaceae</taxon>
        <taxon>Gordonia</taxon>
    </lineage>
</organism>
<feature type="chain" id="PRO_5038910003" evidence="1">
    <location>
        <begin position="24"/>
        <end position="233"/>
    </location>
</feature>
<evidence type="ECO:0000313" key="4">
    <source>
        <dbReference type="Proteomes" id="UP000563898"/>
    </source>
</evidence>
<dbReference type="Gene3D" id="2.40.10.10">
    <property type="entry name" value="Trypsin-like serine proteases"/>
    <property type="match status" value="2"/>
</dbReference>
<dbReference type="EMBL" id="JAAXPC010000004">
    <property type="protein sequence ID" value="NKY01594.1"/>
    <property type="molecule type" value="Genomic_DNA"/>
</dbReference>
<proteinExistence type="predicted"/>
<evidence type="ECO:0000256" key="1">
    <source>
        <dbReference type="SAM" id="SignalP"/>
    </source>
</evidence>
<dbReference type="InterPro" id="IPR001254">
    <property type="entry name" value="Trypsin_dom"/>
</dbReference>
<protein>
    <submittedName>
        <fullName evidence="3">S1 family peptidase</fullName>
    </submittedName>
</protein>
<dbReference type="AlphaFoldDB" id="A0A846WIV1"/>
<dbReference type="Proteomes" id="UP000563898">
    <property type="component" value="Unassembled WGS sequence"/>
</dbReference>
<reference evidence="3 4" key="1">
    <citation type="submission" date="2020-04" db="EMBL/GenBank/DDBJ databases">
        <title>MicrobeNet Type strains.</title>
        <authorList>
            <person name="Nicholson A.C."/>
        </authorList>
    </citation>
    <scope>NUCLEOTIDE SEQUENCE [LARGE SCALE GENOMIC DNA]</scope>
    <source>
        <strain evidence="3 4">ATCC BAA-14</strain>
    </source>
</reference>
<dbReference type="SUPFAM" id="SSF50494">
    <property type="entry name" value="Trypsin-like serine proteases"/>
    <property type="match status" value="1"/>
</dbReference>
<accession>A0A846WIV1</accession>
<dbReference type="InterPro" id="IPR033116">
    <property type="entry name" value="TRYPSIN_SER"/>
</dbReference>
<dbReference type="InterPro" id="IPR043504">
    <property type="entry name" value="Peptidase_S1_PA_chymotrypsin"/>
</dbReference>
<sequence>MRRTLRILTVLVGLLLALAPAYAAQAAPRATVGGGSAIVIDGRFGCTMTTVGHDRAGRLIGLTAGHCGHVGSKVSLEDNPASGVVGRFARKSEPGDYAVITLDPNRVSAVRTAGGATIRSVGAFPPAGANVCKAGRTTGFSCGPVLQTSSTDSLSYVCANHGDSGGPIVMGDRVVGMLNGGLILGIPGTPIKGAIGCVNPAIPIYSPLVATKMTAILADLNAQGSVGAGFRPV</sequence>
<dbReference type="GO" id="GO:0006508">
    <property type="term" value="P:proteolysis"/>
    <property type="evidence" value="ECO:0007669"/>
    <property type="project" value="InterPro"/>
</dbReference>
<comment type="caution">
    <text evidence="3">The sequence shown here is derived from an EMBL/GenBank/DDBJ whole genome shotgun (WGS) entry which is preliminary data.</text>
</comment>
<dbReference type="PROSITE" id="PS00134">
    <property type="entry name" value="TRYPSIN_HIS"/>
    <property type="match status" value="1"/>
</dbReference>
<dbReference type="RefSeq" id="WP_006369711.1">
    <property type="nucleotide sequence ID" value="NZ_JAAXPC010000004.1"/>
</dbReference>
<dbReference type="Pfam" id="PF00089">
    <property type="entry name" value="Trypsin"/>
    <property type="match status" value="1"/>
</dbReference>
<feature type="signal peptide" evidence="1">
    <location>
        <begin position="1"/>
        <end position="23"/>
    </location>
</feature>
<gene>
    <name evidence="3" type="ORF">HGA05_08425</name>
</gene>
<name>A0A846WIV1_9ACTN</name>
<evidence type="ECO:0000259" key="2">
    <source>
        <dbReference type="Pfam" id="PF00089"/>
    </source>
</evidence>